<dbReference type="SMART" id="SM00421">
    <property type="entry name" value="HTH_LUXR"/>
    <property type="match status" value="1"/>
</dbReference>
<feature type="domain" description="HTH luxR-type" evidence="1">
    <location>
        <begin position="689"/>
        <end position="754"/>
    </location>
</feature>
<dbReference type="InterPro" id="IPR016032">
    <property type="entry name" value="Sig_transdc_resp-reg_C-effctor"/>
</dbReference>
<evidence type="ECO:0000313" key="2">
    <source>
        <dbReference type="EMBL" id="NGY63180.1"/>
    </source>
</evidence>
<dbReference type="GO" id="GO:0003677">
    <property type="term" value="F:DNA binding"/>
    <property type="evidence" value="ECO:0007669"/>
    <property type="project" value="InterPro"/>
</dbReference>
<evidence type="ECO:0000313" key="3">
    <source>
        <dbReference type="Proteomes" id="UP000481360"/>
    </source>
</evidence>
<dbReference type="PROSITE" id="PS50043">
    <property type="entry name" value="HTH_LUXR_2"/>
    <property type="match status" value="1"/>
</dbReference>
<dbReference type="Proteomes" id="UP000481360">
    <property type="component" value="Unassembled WGS sequence"/>
</dbReference>
<dbReference type="EMBL" id="JAAMPJ010000009">
    <property type="protein sequence ID" value="NGY63180.1"/>
    <property type="molecule type" value="Genomic_DNA"/>
</dbReference>
<gene>
    <name evidence="2" type="ORF">G7043_30100</name>
</gene>
<dbReference type="CDD" id="cd06170">
    <property type="entry name" value="LuxR_C_like"/>
    <property type="match status" value="1"/>
</dbReference>
<organism evidence="2 3">
    <name type="scientific">Lentzea alba</name>
    <dbReference type="NCBI Taxonomy" id="2714351"/>
    <lineage>
        <taxon>Bacteria</taxon>
        <taxon>Bacillati</taxon>
        <taxon>Actinomycetota</taxon>
        <taxon>Actinomycetes</taxon>
        <taxon>Pseudonocardiales</taxon>
        <taxon>Pseudonocardiaceae</taxon>
        <taxon>Lentzea</taxon>
    </lineage>
</organism>
<proteinExistence type="predicted"/>
<evidence type="ECO:0000259" key="1">
    <source>
        <dbReference type="PROSITE" id="PS50043"/>
    </source>
</evidence>
<dbReference type="Gene3D" id="1.25.40.10">
    <property type="entry name" value="Tetratricopeptide repeat domain"/>
    <property type="match status" value="1"/>
</dbReference>
<dbReference type="GO" id="GO:0043531">
    <property type="term" value="F:ADP binding"/>
    <property type="evidence" value="ECO:0007669"/>
    <property type="project" value="InterPro"/>
</dbReference>
<dbReference type="PANTHER" id="PTHR47691">
    <property type="entry name" value="REGULATOR-RELATED"/>
    <property type="match status" value="1"/>
</dbReference>
<name>A0A7C9W4C6_9PSEU</name>
<comment type="caution">
    <text evidence="2">The sequence shown here is derived from an EMBL/GenBank/DDBJ whole genome shotgun (WGS) entry which is preliminary data.</text>
</comment>
<dbReference type="Gene3D" id="1.10.10.10">
    <property type="entry name" value="Winged helix-like DNA-binding domain superfamily/Winged helix DNA-binding domain"/>
    <property type="match status" value="1"/>
</dbReference>
<dbReference type="InterPro" id="IPR000792">
    <property type="entry name" value="Tscrpt_reg_LuxR_C"/>
</dbReference>
<protein>
    <submittedName>
        <fullName evidence="2">LuxR family transcriptional regulator</fullName>
    </submittedName>
</protein>
<dbReference type="AlphaFoldDB" id="A0A7C9W4C6"/>
<dbReference type="PRINTS" id="PR00038">
    <property type="entry name" value="HTHLUXR"/>
</dbReference>
<dbReference type="Pfam" id="PF00931">
    <property type="entry name" value="NB-ARC"/>
    <property type="match status" value="1"/>
</dbReference>
<dbReference type="InterPro" id="IPR011990">
    <property type="entry name" value="TPR-like_helical_dom_sf"/>
</dbReference>
<dbReference type="InterPro" id="IPR002182">
    <property type="entry name" value="NB-ARC"/>
</dbReference>
<dbReference type="RefSeq" id="WP_166051331.1">
    <property type="nucleotide sequence ID" value="NZ_JAAMPJ010000009.1"/>
</dbReference>
<dbReference type="PRINTS" id="PR00364">
    <property type="entry name" value="DISEASERSIST"/>
</dbReference>
<dbReference type="SUPFAM" id="SSF46894">
    <property type="entry name" value="C-terminal effector domain of the bipartite response regulators"/>
    <property type="match status" value="1"/>
</dbReference>
<dbReference type="InterPro" id="IPR036388">
    <property type="entry name" value="WH-like_DNA-bd_sf"/>
</dbReference>
<sequence length="763" mass="82961">MDRKHEVAEARRLLGAARLLTLTGLGGIGKSRLAVRVAAGVRRAFTDGVWLVELAALADGTLLEQTVADTVGLQDQSARSPLAAVVSYLRDKRLLLVLDNCEHLADRCAAMAATLLSAAPGLRILATSRQALGTAGEQLLEVPPLPVPGSARPPRPQEPHGHAAVRLFVERARLVLPGFEATEDNHAVLAGICRRLDGLPLAIELAAARLRALTPEQILQRLDDRFRLLRADSWTGPARHQTLRAVVDWSYELCSPAEQMAWARMSVFAGGFDLDAAEAVCAGDGIGRDAMLDLVAGLLDKSILIREDHGPTARYRMLDTIAHYGREVLQESGMAAVLRRRHRDHYLDLAERGDAEWFGPTQLQVVARTRPEHANLRLALEFCLSTPGESQAGLRLAAALYFYWYCGFLAEGRHWLNRALAQDTEPTRTRATALRINCYLAMAQGDLTAGAAMVREYRDWAQSQGDETALAYALHIQAGIAQFNDDLQRGLALSEDAVSRFAALGELTSIVIMACANQVVPAVFGGGDLTRAVARTEHARALCEEHGEQWARAHTLIALSLAAWKQGEMARARTYAQEGLRVMHAFEDIFGTATLVERLAWIAAAAGESERAAVLLGAAGTLWPLVGAQPMCGSKPHLAVHDDCERQIRHSLGDHDFQIAFGRGAALDAGQAVAYALGEEEEPAVRTSAGSGRTPLTRREQQVAELIAQGLSNKEIAARLVISQRTAEGHVERILAKLGFSSRTQLATWIVRREKDQTTLDNL</sequence>
<dbReference type="GO" id="GO:0006355">
    <property type="term" value="P:regulation of DNA-templated transcription"/>
    <property type="evidence" value="ECO:0007669"/>
    <property type="project" value="InterPro"/>
</dbReference>
<dbReference type="PANTHER" id="PTHR47691:SF3">
    <property type="entry name" value="HTH-TYPE TRANSCRIPTIONAL REGULATOR RV0890C-RELATED"/>
    <property type="match status" value="1"/>
</dbReference>
<reference evidence="2 3" key="1">
    <citation type="submission" date="2020-03" db="EMBL/GenBank/DDBJ databases">
        <title>Isolation and identification of active actinomycetes.</title>
        <authorList>
            <person name="Sun X."/>
        </authorList>
    </citation>
    <scope>NUCLEOTIDE SEQUENCE [LARGE SCALE GENOMIC DNA]</scope>
    <source>
        <strain evidence="2 3">NEAU-D13</strain>
    </source>
</reference>
<dbReference type="Gene3D" id="3.40.50.300">
    <property type="entry name" value="P-loop containing nucleotide triphosphate hydrolases"/>
    <property type="match status" value="1"/>
</dbReference>
<keyword evidence="3" id="KW-1185">Reference proteome</keyword>
<accession>A0A7C9W4C6</accession>
<dbReference type="InterPro" id="IPR027417">
    <property type="entry name" value="P-loop_NTPase"/>
</dbReference>
<dbReference type="Pfam" id="PF00196">
    <property type="entry name" value="GerE"/>
    <property type="match status" value="1"/>
</dbReference>
<dbReference type="SUPFAM" id="SSF52540">
    <property type="entry name" value="P-loop containing nucleoside triphosphate hydrolases"/>
    <property type="match status" value="1"/>
</dbReference>